<protein>
    <submittedName>
        <fullName evidence="1">Uncharacterized protein</fullName>
    </submittedName>
</protein>
<evidence type="ECO:0000313" key="1">
    <source>
        <dbReference type="EMBL" id="SNR15843.1"/>
    </source>
</evidence>
<dbReference type="OrthoDB" id="415622at2"/>
<keyword evidence="2" id="KW-1185">Reference proteome</keyword>
<evidence type="ECO:0000313" key="2">
    <source>
        <dbReference type="Proteomes" id="UP000215214"/>
    </source>
</evidence>
<accession>A0A238U9G0</accession>
<dbReference type="EMBL" id="LT899436">
    <property type="protein sequence ID" value="SNR15843.1"/>
    <property type="molecule type" value="Genomic_DNA"/>
</dbReference>
<proteinExistence type="predicted"/>
<dbReference type="Proteomes" id="UP000215214">
    <property type="component" value="Chromosome TJEJU"/>
</dbReference>
<sequence length="592" mass="68005">MKTLKLFNAVIAKESENNDRPFISKEGFIIEKDALWAKDKIEEFYTREQLSGNDLNKTFHKSWNKIKTSTRFELYVEQIQHYISTYGSNFKSEIYIPSEVLNVPNLKLVYKVIKAYTVEEMTKKCLSLLQSGIALKEETIDDILSILVDELQYEFTGKEQIKNKEAIVKIADVYQVYPESVVEFFRYIIYRTTDTTLLIKNEELIQAIKDSSYNPSIAFNKFGLERLAEIFNRFKPLFLAYKNRAPKTINKISKLSKKYHKPLTSNPLNEVTYALLLEKDTHWLDNATPFALFKALSACYIRKNGQDTFMYRIRNGKSWVKPGRSTYASDLNYDFLLAYLKNRFNLSEQKIFIPKDIEYALPTSEKMYVGNIPTGTKFYGEKLAVGVYWENKWGAYDLDLSGINIGGKVGWNATYKQGNGDLMYSGDITDAPNGAVEYLYANTGLNAPTLVNNNVYSGRQDCDYKIIVGRGDGIKNEYMMDPNKLFVDIKCNSVQKQTILGMILPEENQQSFVLLNFGAGHARVSGNSEISDLATKALYQQWNNPLTFEAIVYELGGELVTNREEATYDFSLDVLEKDSFIKIFNENEIKRK</sequence>
<dbReference type="AlphaFoldDB" id="A0A238U9G0"/>
<reference evidence="1 2" key="1">
    <citation type="submission" date="2017-07" db="EMBL/GenBank/DDBJ databases">
        <authorList>
            <person name="Sun Z.S."/>
            <person name="Albrecht U."/>
            <person name="Echele G."/>
            <person name="Lee C.C."/>
        </authorList>
    </citation>
    <scope>NUCLEOTIDE SEQUENCE [LARGE SCALE GENOMIC DNA]</scope>
    <source>
        <strain evidence="2">type strain: KCTC 22618</strain>
    </source>
</reference>
<dbReference type="RefSeq" id="WP_157730181.1">
    <property type="nucleotide sequence ID" value="NZ_LT899436.1"/>
</dbReference>
<gene>
    <name evidence="1" type="ORF">TJEJU_2149</name>
</gene>
<name>A0A238U9G0_9FLAO</name>
<dbReference type="KEGG" id="tje:TJEJU_2149"/>
<organism evidence="1 2">
    <name type="scientific">Tenacibaculum jejuense</name>
    <dbReference type="NCBI Taxonomy" id="584609"/>
    <lineage>
        <taxon>Bacteria</taxon>
        <taxon>Pseudomonadati</taxon>
        <taxon>Bacteroidota</taxon>
        <taxon>Flavobacteriia</taxon>
        <taxon>Flavobacteriales</taxon>
        <taxon>Flavobacteriaceae</taxon>
        <taxon>Tenacibaculum</taxon>
    </lineage>
</organism>